<dbReference type="InterPro" id="IPR003706">
    <property type="entry name" value="CstA_N"/>
</dbReference>
<keyword evidence="4 7" id="KW-0812">Transmembrane</keyword>
<feature type="transmembrane region" description="Helical" evidence="7">
    <location>
        <begin position="162"/>
        <end position="181"/>
    </location>
</feature>
<feature type="transmembrane region" description="Helical" evidence="7">
    <location>
        <begin position="448"/>
        <end position="472"/>
    </location>
</feature>
<dbReference type="Pfam" id="PF02554">
    <property type="entry name" value="CstA"/>
    <property type="match status" value="2"/>
</dbReference>
<reference evidence="9" key="1">
    <citation type="journal article" date="2020" name="mSystems">
        <title>Genome- and Community-Level Interaction Insights into Carbon Utilization and Element Cycling Functions of Hydrothermarchaeota in Hydrothermal Sediment.</title>
        <authorList>
            <person name="Zhou Z."/>
            <person name="Liu Y."/>
            <person name="Xu W."/>
            <person name="Pan J."/>
            <person name="Luo Z.H."/>
            <person name="Li M."/>
        </authorList>
    </citation>
    <scope>NUCLEOTIDE SEQUENCE [LARGE SCALE GENOMIC DNA]</scope>
    <source>
        <strain evidence="9">SpSt-258</strain>
    </source>
</reference>
<feature type="transmembrane region" description="Helical" evidence="7">
    <location>
        <begin position="188"/>
        <end position="208"/>
    </location>
</feature>
<dbReference type="InterPro" id="IPR051605">
    <property type="entry name" value="CstA"/>
</dbReference>
<keyword evidence="3" id="KW-1003">Cell membrane</keyword>
<evidence type="ECO:0000256" key="7">
    <source>
        <dbReference type="SAM" id="Phobius"/>
    </source>
</evidence>
<feature type="transmembrane region" description="Helical" evidence="7">
    <location>
        <begin position="426"/>
        <end position="442"/>
    </location>
</feature>
<feature type="transmembrane region" description="Helical" evidence="7">
    <location>
        <begin position="322"/>
        <end position="346"/>
    </location>
</feature>
<evidence type="ECO:0000259" key="8">
    <source>
        <dbReference type="Pfam" id="PF02554"/>
    </source>
</evidence>
<keyword evidence="5 7" id="KW-1133">Transmembrane helix</keyword>
<feature type="transmembrane region" description="Helical" evidence="7">
    <location>
        <begin position="282"/>
        <end position="302"/>
    </location>
</feature>
<feature type="transmembrane region" description="Helical" evidence="7">
    <location>
        <begin position="214"/>
        <end position="236"/>
    </location>
</feature>
<proteinExistence type="inferred from homology"/>
<evidence type="ECO:0000256" key="3">
    <source>
        <dbReference type="ARBA" id="ARBA00022475"/>
    </source>
</evidence>
<protein>
    <submittedName>
        <fullName evidence="9">Carbon starvation protein A</fullName>
    </submittedName>
</protein>
<feature type="transmembrane region" description="Helical" evidence="7">
    <location>
        <begin position="479"/>
        <end position="501"/>
    </location>
</feature>
<feature type="domain" description="CstA N-terminal" evidence="8">
    <location>
        <begin position="378"/>
        <end position="495"/>
    </location>
</feature>
<evidence type="ECO:0000256" key="4">
    <source>
        <dbReference type="ARBA" id="ARBA00022692"/>
    </source>
</evidence>
<comment type="subcellular location">
    <subcellularLocation>
        <location evidence="1">Cell membrane</location>
        <topology evidence="1">Multi-pass membrane protein</topology>
    </subcellularLocation>
</comment>
<dbReference type="PANTHER" id="PTHR30252:SF0">
    <property type="entry name" value="PEPTIDE TRANSPORTER CSTA"/>
    <property type="match status" value="1"/>
</dbReference>
<name>A0A7V0Z695_UNCW3</name>
<keyword evidence="6 7" id="KW-0472">Membrane</keyword>
<evidence type="ECO:0000256" key="6">
    <source>
        <dbReference type="ARBA" id="ARBA00023136"/>
    </source>
</evidence>
<dbReference type="AlphaFoldDB" id="A0A7V0Z695"/>
<sequence>MNSLFLAVIAIFVFGIGYRVYGKILEGLFGVNPENKTPTHYKYDGVDYVPAKNWLVLFGHHFSSIAGAGPILGPVIACAVWGWGPAILWIVLGSIFIGGVHDFSSLMVSLRNDGRSIGDTAESVMGIRAKILFSLFVWLSLILVIAVFAASAAKTLETTPQIAIPTFGIIPTAILVGLMLYRWRMNTIVSTVIGVVLLFGLILLGWYVPIKWTYYGWLFSLLIAYAYSASILPVNIILQPRDYLSFFVLFFGLIVGYLGVIITHPTIHTPHFVSFKGSEGYLFPMMFVTVACGAISGFHSLVASGTTSKQLNNERDAKRIGYGAMLTEGVLSALAVISVCAGLYWYGGPDGFVYPELIKGGNWIVAFGKGYGEITKPILGALGMFIGITMLKTFIVTTLDTATRITRYIGTELFGEKFGIGFMKNLYINSAIVIGLATYLAMGPWQNIWPVFGASNQLVAALALLVVTTWLLSRKKVGLYTLIPAIFMLLVTITALVLQAIKFFFTQKIMLGVISVILIFLAVFMIEEAMQNIPKMKKEI</sequence>
<feature type="transmembrane region" description="Helical" evidence="7">
    <location>
        <begin position="86"/>
        <end position="110"/>
    </location>
</feature>
<evidence type="ECO:0000256" key="2">
    <source>
        <dbReference type="ARBA" id="ARBA00007755"/>
    </source>
</evidence>
<evidence type="ECO:0000256" key="1">
    <source>
        <dbReference type="ARBA" id="ARBA00004651"/>
    </source>
</evidence>
<evidence type="ECO:0000256" key="5">
    <source>
        <dbReference type="ARBA" id="ARBA00022989"/>
    </source>
</evidence>
<dbReference type="EMBL" id="DSKY01000020">
    <property type="protein sequence ID" value="HDY59441.1"/>
    <property type="molecule type" value="Genomic_DNA"/>
</dbReference>
<gene>
    <name evidence="9" type="ORF">ENP86_07815</name>
</gene>
<feature type="domain" description="CstA N-terminal" evidence="8">
    <location>
        <begin position="2"/>
        <end position="340"/>
    </location>
</feature>
<dbReference type="PANTHER" id="PTHR30252">
    <property type="entry name" value="INNER MEMBRANE PEPTIDE TRANSPORTER"/>
    <property type="match status" value="1"/>
</dbReference>
<dbReference type="GO" id="GO:0005886">
    <property type="term" value="C:plasma membrane"/>
    <property type="evidence" value="ECO:0007669"/>
    <property type="project" value="UniProtKB-SubCell"/>
</dbReference>
<feature type="transmembrane region" description="Helical" evidence="7">
    <location>
        <begin position="507"/>
        <end position="526"/>
    </location>
</feature>
<accession>A0A7V0Z695</accession>
<dbReference type="GO" id="GO:0009267">
    <property type="term" value="P:cellular response to starvation"/>
    <property type="evidence" value="ECO:0007669"/>
    <property type="project" value="InterPro"/>
</dbReference>
<feature type="transmembrane region" description="Helical" evidence="7">
    <location>
        <begin position="378"/>
        <end position="399"/>
    </location>
</feature>
<feature type="transmembrane region" description="Helical" evidence="7">
    <location>
        <begin position="243"/>
        <end position="262"/>
    </location>
</feature>
<organism evidence="9">
    <name type="scientific">candidate division WOR-3 bacterium</name>
    <dbReference type="NCBI Taxonomy" id="2052148"/>
    <lineage>
        <taxon>Bacteria</taxon>
        <taxon>Bacteria division WOR-3</taxon>
    </lineage>
</organism>
<feature type="transmembrane region" description="Helical" evidence="7">
    <location>
        <begin position="131"/>
        <end position="150"/>
    </location>
</feature>
<comment type="caution">
    <text evidence="9">The sequence shown here is derived from an EMBL/GenBank/DDBJ whole genome shotgun (WGS) entry which is preliminary data.</text>
</comment>
<evidence type="ECO:0000313" key="9">
    <source>
        <dbReference type="EMBL" id="HDY59441.1"/>
    </source>
</evidence>
<comment type="similarity">
    <text evidence="2">Belongs to the peptide transporter carbon starvation (CstA) (TC 2.A.114) family.</text>
</comment>